<dbReference type="RefSeq" id="WP_197115047.1">
    <property type="nucleotide sequence ID" value="NZ_JACBXQ010000002.1"/>
</dbReference>
<dbReference type="InterPro" id="IPR014048">
    <property type="entry name" value="MethylDNA_cys_MeTrfase_DNA-bd"/>
</dbReference>
<feature type="domain" description="Methylated-DNA-[protein]-cysteine S-methyltransferase DNA binding" evidence="7">
    <location>
        <begin position="84"/>
        <end position="167"/>
    </location>
</feature>
<evidence type="ECO:0000313" key="9">
    <source>
        <dbReference type="EMBL" id="MBG9986131.1"/>
    </source>
</evidence>
<gene>
    <name evidence="9" type="ORF">HZY91_04390</name>
</gene>
<dbReference type="PANTHER" id="PTHR10815">
    <property type="entry name" value="METHYLATED-DNA--PROTEIN-CYSTEINE METHYLTRANSFERASE"/>
    <property type="match status" value="1"/>
</dbReference>
<reference evidence="9 10" key="1">
    <citation type="submission" date="2020-07" db="EMBL/GenBank/DDBJ databases">
        <title>Facklamia lactis sp. nov., isolated from raw milk.</title>
        <authorList>
            <person name="Doll E.V."/>
            <person name="Huptas C."/>
            <person name="Staib L."/>
            <person name="Wenning M."/>
            <person name="Scherer S."/>
        </authorList>
    </citation>
    <scope>NUCLEOTIDE SEQUENCE [LARGE SCALE GENOMIC DNA]</scope>
    <source>
        <strain evidence="9 10">DSM 111018</strain>
    </source>
</reference>
<dbReference type="InterPro" id="IPR001497">
    <property type="entry name" value="MethylDNA_cys_MeTrfase_AS"/>
</dbReference>
<comment type="catalytic activity">
    <reaction evidence="6">
        <text>a 6-O-methyl-2'-deoxyguanosine in DNA + L-cysteinyl-[protein] = S-methyl-L-cysteinyl-[protein] + a 2'-deoxyguanosine in DNA</text>
        <dbReference type="Rhea" id="RHEA:24000"/>
        <dbReference type="Rhea" id="RHEA-COMP:10131"/>
        <dbReference type="Rhea" id="RHEA-COMP:10132"/>
        <dbReference type="Rhea" id="RHEA-COMP:11367"/>
        <dbReference type="Rhea" id="RHEA-COMP:11368"/>
        <dbReference type="ChEBI" id="CHEBI:29950"/>
        <dbReference type="ChEBI" id="CHEBI:82612"/>
        <dbReference type="ChEBI" id="CHEBI:85445"/>
        <dbReference type="ChEBI" id="CHEBI:85448"/>
        <dbReference type="EC" id="2.1.1.63"/>
    </reaction>
</comment>
<dbReference type="PROSITE" id="PS00374">
    <property type="entry name" value="MGMT"/>
    <property type="match status" value="1"/>
</dbReference>
<comment type="caution">
    <text evidence="9">The sequence shown here is derived from an EMBL/GenBank/DDBJ whole genome shotgun (WGS) entry which is preliminary data.</text>
</comment>
<protein>
    <submittedName>
        <fullName evidence="9">Methylated-DNA--[protein]-cysteine S-methyltransferase</fullName>
    </submittedName>
</protein>
<comment type="catalytic activity">
    <reaction evidence="1">
        <text>a 4-O-methyl-thymidine in DNA + L-cysteinyl-[protein] = a thymidine in DNA + S-methyl-L-cysteinyl-[protein]</text>
        <dbReference type="Rhea" id="RHEA:53428"/>
        <dbReference type="Rhea" id="RHEA-COMP:10131"/>
        <dbReference type="Rhea" id="RHEA-COMP:10132"/>
        <dbReference type="Rhea" id="RHEA-COMP:13555"/>
        <dbReference type="Rhea" id="RHEA-COMP:13556"/>
        <dbReference type="ChEBI" id="CHEBI:29950"/>
        <dbReference type="ChEBI" id="CHEBI:82612"/>
        <dbReference type="ChEBI" id="CHEBI:137386"/>
        <dbReference type="ChEBI" id="CHEBI:137387"/>
        <dbReference type="EC" id="2.1.1.63"/>
    </reaction>
</comment>
<dbReference type="InterPro" id="IPR036217">
    <property type="entry name" value="MethylDNA_cys_MeTrfase_DNAb"/>
</dbReference>
<keyword evidence="3" id="KW-0808">Transferase</keyword>
<evidence type="ECO:0000256" key="5">
    <source>
        <dbReference type="ARBA" id="ARBA00023204"/>
    </source>
</evidence>
<sequence length="171" mass="18997">MYFNCQYLSPLGSIDLLFAEDALVGLWLGEKRFMQEAIQGLVMSEANSQCLILKETKNWLDAYFAGHNPSLNHLTLKPLHATAFRYMVWQHLLEIPYGEVETYGHIAKQIAKDRGQANMSAQAVGGAVGHNPISLIIPCHRVLAQNGALTGYGGGIKNKAWLLNHEKLTLH</sequence>
<dbReference type="Pfam" id="PF02870">
    <property type="entry name" value="Methyltransf_1N"/>
    <property type="match status" value="1"/>
</dbReference>
<dbReference type="NCBIfam" id="TIGR00589">
    <property type="entry name" value="ogt"/>
    <property type="match status" value="1"/>
</dbReference>
<dbReference type="EMBL" id="JACBXQ010000002">
    <property type="protein sequence ID" value="MBG9986131.1"/>
    <property type="molecule type" value="Genomic_DNA"/>
</dbReference>
<dbReference type="SUPFAM" id="SSF46767">
    <property type="entry name" value="Methylated DNA-protein cysteine methyltransferase, C-terminal domain"/>
    <property type="match status" value="1"/>
</dbReference>
<evidence type="ECO:0000256" key="1">
    <source>
        <dbReference type="ARBA" id="ARBA00001286"/>
    </source>
</evidence>
<evidence type="ECO:0000259" key="7">
    <source>
        <dbReference type="Pfam" id="PF01035"/>
    </source>
</evidence>
<evidence type="ECO:0000256" key="3">
    <source>
        <dbReference type="ARBA" id="ARBA00022679"/>
    </source>
</evidence>
<evidence type="ECO:0000256" key="2">
    <source>
        <dbReference type="ARBA" id="ARBA00022603"/>
    </source>
</evidence>
<dbReference type="Gene3D" id="3.30.160.70">
    <property type="entry name" value="Methylated DNA-protein cysteine methyltransferase domain"/>
    <property type="match status" value="1"/>
</dbReference>
<evidence type="ECO:0000256" key="4">
    <source>
        <dbReference type="ARBA" id="ARBA00022763"/>
    </source>
</evidence>
<name>A0ABS0LS24_9LACT</name>
<dbReference type="Pfam" id="PF01035">
    <property type="entry name" value="DNA_binding_1"/>
    <property type="match status" value="1"/>
</dbReference>
<dbReference type="InterPro" id="IPR008332">
    <property type="entry name" value="MethylG_MeTrfase_N"/>
</dbReference>
<dbReference type="SUPFAM" id="SSF53155">
    <property type="entry name" value="Methylated DNA-protein cysteine methyltransferase domain"/>
    <property type="match status" value="1"/>
</dbReference>
<evidence type="ECO:0000259" key="8">
    <source>
        <dbReference type="Pfam" id="PF02870"/>
    </source>
</evidence>
<keyword evidence="4" id="KW-0227">DNA damage</keyword>
<dbReference type="CDD" id="cd06445">
    <property type="entry name" value="ATase"/>
    <property type="match status" value="1"/>
</dbReference>
<dbReference type="Gene3D" id="1.10.10.10">
    <property type="entry name" value="Winged helix-like DNA-binding domain superfamily/Winged helix DNA-binding domain"/>
    <property type="match status" value="1"/>
</dbReference>
<organism evidence="9 10">
    <name type="scientific">Facklamia lactis</name>
    <dbReference type="NCBI Taxonomy" id="2749967"/>
    <lineage>
        <taxon>Bacteria</taxon>
        <taxon>Bacillati</taxon>
        <taxon>Bacillota</taxon>
        <taxon>Bacilli</taxon>
        <taxon>Lactobacillales</taxon>
        <taxon>Aerococcaceae</taxon>
        <taxon>Facklamia</taxon>
    </lineage>
</organism>
<evidence type="ECO:0000313" key="10">
    <source>
        <dbReference type="Proteomes" id="UP000721415"/>
    </source>
</evidence>
<evidence type="ECO:0000256" key="6">
    <source>
        <dbReference type="ARBA" id="ARBA00049348"/>
    </source>
</evidence>
<feature type="domain" description="Methylguanine DNA methyltransferase ribonuclease-like" evidence="8">
    <location>
        <begin position="7"/>
        <end position="77"/>
    </location>
</feature>
<dbReference type="InterPro" id="IPR036631">
    <property type="entry name" value="MGMT_N_sf"/>
</dbReference>
<keyword evidence="10" id="KW-1185">Reference proteome</keyword>
<dbReference type="PANTHER" id="PTHR10815:SF5">
    <property type="entry name" value="METHYLATED-DNA--PROTEIN-CYSTEINE METHYLTRANSFERASE"/>
    <property type="match status" value="1"/>
</dbReference>
<keyword evidence="5" id="KW-0234">DNA repair</keyword>
<dbReference type="Proteomes" id="UP000721415">
    <property type="component" value="Unassembled WGS sequence"/>
</dbReference>
<dbReference type="InterPro" id="IPR036388">
    <property type="entry name" value="WH-like_DNA-bd_sf"/>
</dbReference>
<proteinExistence type="predicted"/>
<accession>A0ABS0LS24</accession>
<keyword evidence="2" id="KW-0489">Methyltransferase</keyword>